<feature type="non-terminal residue" evidence="1">
    <location>
        <position position="1"/>
    </location>
</feature>
<protein>
    <submittedName>
        <fullName evidence="1">Uncharacterized protein</fullName>
    </submittedName>
</protein>
<gene>
    <name evidence="1" type="ORF">Goshw_005311</name>
</gene>
<evidence type="ECO:0000313" key="2">
    <source>
        <dbReference type="Proteomes" id="UP000593576"/>
    </source>
</evidence>
<proteinExistence type="predicted"/>
<name>A0A7J9M0Y9_GOSSC</name>
<dbReference type="Proteomes" id="UP000593576">
    <property type="component" value="Unassembled WGS sequence"/>
</dbReference>
<evidence type="ECO:0000313" key="1">
    <source>
        <dbReference type="EMBL" id="MBA0864693.1"/>
    </source>
</evidence>
<dbReference type="EMBL" id="JABFAF010000009">
    <property type="protein sequence ID" value="MBA0864693.1"/>
    <property type="molecule type" value="Genomic_DNA"/>
</dbReference>
<reference evidence="1 2" key="1">
    <citation type="journal article" date="2019" name="Genome Biol. Evol.">
        <title>Insights into the evolution of the New World diploid cottons (Gossypium, subgenus Houzingenia) based on genome sequencing.</title>
        <authorList>
            <person name="Grover C.E."/>
            <person name="Arick M.A. 2nd"/>
            <person name="Thrash A."/>
            <person name="Conover J.L."/>
            <person name="Sanders W.S."/>
            <person name="Peterson D.G."/>
            <person name="Frelichowski J.E."/>
            <person name="Scheffler J.A."/>
            <person name="Scheffler B.E."/>
            <person name="Wendel J.F."/>
        </authorList>
    </citation>
    <scope>NUCLEOTIDE SEQUENCE [LARGE SCALE GENOMIC DNA]</scope>
    <source>
        <strain evidence="1">1</strain>
        <tissue evidence="1">Leaf</tissue>
    </source>
</reference>
<accession>A0A7J9M0Y9</accession>
<organism evidence="1 2">
    <name type="scientific">Gossypium schwendimanii</name>
    <name type="common">Cotton</name>
    <dbReference type="NCBI Taxonomy" id="34291"/>
    <lineage>
        <taxon>Eukaryota</taxon>
        <taxon>Viridiplantae</taxon>
        <taxon>Streptophyta</taxon>
        <taxon>Embryophyta</taxon>
        <taxon>Tracheophyta</taxon>
        <taxon>Spermatophyta</taxon>
        <taxon>Magnoliopsida</taxon>
        <taxon>eudicotyledons</taxon>
        <taxon>Gunneridae</taxon>
        <taxon>Pentapetalae</taxon>
        <taxon>rosids</taxon>
        <taxon>malvids</taxon>
        <taxon>Malvales</taxon>
        <taxon>Malvaceae</taxon>
        <taxon>Malvoideae</taxon>
        <taxon>Gossypium</taxon>
    </lineage>
</organism>
<comment type="caution">
    <text evidence="1">The sequence shown here is derived from an EMBL/GenBank/DDBJ whole genome shotgun (WGS) entry which is preliminary data.</text>
</comment>
<dbReference type="AlphaFoldDB" id="A0A7J9M0Y9"/>
<dbReference type="OrthoDB" id="1734887at2759"/>
<sequence>AILSIFDFDIEYIKGETNFLTDFLTREFVQKCHPSSETKEKEK</sequence>
<keyword evidence="2" id="KW-1185">Reference proteome</keyword>